<evidence type="ECO:0000313" key="3">
    <source>
        <dbReference type="WBParaSite" id="ACOC_0000844301-mRNA-1"/>
    </source>
</evidence>
<evidence type="ECO:0000313" key="1">
    <source>
        <dbReference type="EMBL" id="VDM60029.1"/>
    </source>
</evidence>
<name>A0A0R3PS66_ANGCS</name>
<reference evidence="3" key="1">
    <citation type="submission" date="2017-02" db="UniProtKB">
        <authorList>
            <consortium name="WormBaseParasite"/>
        </authorList>
    </citation>
    <scope>IDENTIFICATION</scope>
</reference>
<proteinExistence type="predicted"/>
<dbReference type="AlphaFoldDB" id="A0A0R3PS66"/>
<gene>
    <name evidence="1" type="ORF">ACOC_LOCUS8444</name>
</gene>
<reference evidence="1 2" key="2">
    <citation type="submission" date="2018-11" db="EMBL/GenBank/DDBJ databases">
        <authorList>
            <consortium name="Pathogen Informatics"/>
        </authorList>
    </citation>
    <scope>NUCLEOTIDE SEQUENCE [LARGE SCALE GENOMIC DNA]</scope>
    <source>
        <strain evidence="1 2">Costa Rica</strain>
    </source>
</reference>
<organism evidence="3">
    <name type="scientific">Angiostrongylus costaricensis</name>
    <name type="common">Nematode worm</name>
    <dbReference type="NCBI Taxonomy" id="334426"/>
    <lineage>
        <taxon>Eukaryota</taxon>
        <taxon>Metazoa</taxon>
        <taxon>Ecdysozoa</taxon>
        <taxon>Nematoda</taxon>
        <taxon>Chromadorea</taxon>
        <taxon>Rhabditida</taxon>
        <taxon>Rhabditina</taxon>
        <taxon>Rhabditomorpha</taxon>
        <taxon>Strongyloidea</taxon>
        <taxon>Metastrongylidae</taxon>
        <taxon>Angiostrongylus</taxon>
    </lineage>
</organism>
<dbReference type="Proteomes" id="UP000267027">
    <property type="component" value="Unassembled WGS sequence"/>
</dbReference>
<dbReference type="OrthoDB" id="7762381at2759"/>
<dbReference type="WBParaSite" id="ACOC_0000844301-mRNA-1">
    <property type="protein sequence ID" value="ACOC_0000844301-mRNA-1"/>
    <property type="gene ID" value="ACOC_0000844301"/>
</dbReference>
<dbReference type="EMBL" id="UYYA01004158">
    <property type="protein sequence ID" value="VDM60029.1"/>
    <property type="molecule type" value="Genomic_DNA"/>
</dbReference>
<protein>
    <submittedName>
        <fullName evidence="3">Nucleoplasmin domain-containing protein</fullName>
    </submittedName>
</protein>
<accession>A0A0R3PS66</accession>
<sequence>MKTGQYNSSRPNCTAFVAVAGNLRKYNTSLISFGHQQSTAIKFPYRNQLSLVLTCQYLALFSVASESNFGVGVSDKGGEFVVIPRQLDADITEEHLEDASLYRASTEKEFRNQNRKLNNEWVEMASAAGLKPADISHLEIEVPTCPVLHLLIKTHKLISANELASADPSTFKVRPNFSCVDGLRIELLGL</sequence>
<evidence type="ECO:0000313" key="2">
    <source>
        <dbReference type="Proteomes" id="UP000267027"/>
    </source>
</evidence>
<keyword evidence="2" id="KW-1185">Reference proteome</keyword>